<name>A0A4C1Y3D6_EUMVA</name>
<protein>
    <submittedName>
        <fullName evidence="1">Uncharacterized protein</fullName>
    </submittedName>
</protein>
<accession>A0A4C1Y3D6</accession>
<organism evidence="1 2">
    <name type="scientific">Eumeta variegata</name>
    <name type="common">Bagworm moth</name>
    <name type="synonym">Eumeta japonica</name>
    <dbReference type="NCBI Taxonomy" id="151549"/>
    <lineage>
        <taxon>Eukaryota</taxon>
        <taxon>Metazoa</taxon>
        <taxon>Ecdysozoa</taxon>
        <taxon>Arthropoda</taxon>
        <taxon>Hexapoda</taxon>
        <taxon>Insecta</taxon>
        <taxon>Pterygota</taxon>
        <taxon>Neoptera</taxon>
        <taxon>Endopterygota</taxon>
        <taxon>Lepidoptera</taxon>
        <taxon>Glossata</taxon>
        <taxon>Ditrysia</taxon>
        <taxon>Tineoidea</taxon>
        <taxon>Psychidae</taxon>
        <taxon>Oiketicinae</taxon>
        <taxon>Eumeta</taxon>
    </lineage>
</organism>
<dbReference type="AlphaFoldDB" id="A0A4C1Y3D6"/>
<gene>
    <name evidence="1" type="ORF">EVAR_89731_1</name>
</gene>
<proteinExistence type="predicted"/>
<comment type="caution">
    <text evidence="1">The sequence shown here is derived from an EMBL/GenBank/DDBJ whole genome shotgun (WGS) entry which is preliminary data.</text>
</comment>
<dbReference type="EMBL" id="BGZK01001073">
    <property type="protein sequence ID" value="GBP70416.1"/>
    <property type="molecule type" value="Genomic_DNA"/>
</dbReference>
<dbReference type="Proteomes" id="UP000299102">
    <property type="component" value="Unassembled WGS sequence"/>
</dbReference>
<reference evidence="1 2" key="1">
    <citation type="journal article" date="2019" name="Commun. Biol.">
        <title>The bagworm genome reveals a unique fibroin gene that provides high tensile strength.</title>
        <authorList>
            <person name="Kono N."/>
            <person name="Nakamura H."/>
            <person name="Ohtoshi R."/>
            <person name="Tomita M."/>
            <person name="Numata K."/>
            <person name="Arakawa K."/>
        </authorList>
    </citation>
    <scope>NUCLEOTIDE SEQUENCE [LARGE SCALE GENOMIC DNA]</scope>
</reference>
<evidence type="ECO:0000313" key="1">
    <source>
        <dbReference type="EMBL" id="GBP70416.1"/>
    </source>
</evidence>
<sequence>MPKVVMTNSVIEFPPGASCAAPVRIRGCPVVDVGSIRVTLLYFRKPRTSNPEKLVKNEHSLVLSFTGCVSSLRLSGANRDEWRLQRPLRAPAAVS</sequence>
<evidence type="ECO:0000313" key="2">
    <source>
        <dbReference type="Proteomes" id="UP000299102"/>
    </source>
</evidence>
<keyword evidence="2" id="KW-1185">Reference proteome</keyword>